<feature type="compositionally biased region" description="Basic and acidic residues" evidence="1">
    <location>
        <begin position="332"/>
        <end position="344"/>
    </location>
</feature>
<name>A0A1Y2E775_9PEZI</name>
<feature type="region of interest" description="Disordered" evidence="1">
    <location>
        <begin position="1"/>
        <end position="23"/>
    </location>
</feature>
<feature type="compositionally biased region" description="Polar residues" evidence="1">
    <location>
        <begin position="1"/>
        <end position="11"/>
    </location>
</feature>
<dbReference type="AlphaFoldDB" id="A0A1Y2E775"/>
<feature type="region of interest" description="Disordered" evidence="1">
    <location>
        <begin position="325"/>
        <end position="363"/>
    </location>
</feature>
<feature type="compositionally biased region" description="Acidic residues" evidence="1">
    <location>
        <begin position="388"/>
        <end position="408"/>
    </location>
</feature>
<proteinExistence type="predicted"/>
<dbReference type="RefSeq" id="XP_040717911.1">
    <property type="nucleotide sequence ID" value="XM_040859782.1"/>
</dbReference>
<dbReference type="EMBL" id="MCFJ01000004">
    <property type="protein sequence ID" value="ORY67287.1"/>
    <property type="molecule type" value="Genomic_DNA"/>
</dbReference>
<protein>
    <submittedName>
        <fullName evidence="2">Uncharacterized protein</fullName>
    </submittedName>
</protein>
<comment type="caution">
    <text evidence="2">The sequence shown here is derived from an EMBL/GenBank/DDBJ whole genome shotgun (WGS) entry which is preliminary data.</text>
</comment>
<dbReference type="InParanoid" id="A0A1Y2E775"/>
<feature type="region of interest" description="Disordered" evidence="1">
    <location>
        <begin position="384"/>
        <end position="413"/>
    </location>
</feature>
<organism evidence="2 3">
    <name type="scientific">Pseudomassariella vexata</name>
    <dbReference type="NCBI Taxonomy" id="1141098"/>
    <lineage>
        <taxon>Eukaryota</taxon>
        <taxon>Fungi</taxon>
        <taxon>Dikarya</taxon>
        <taxon>Ascomycota</taxon>
        <taxon>Pezizomycotina</taxon>
        <taxon>Sordariomycetes</taxon>
        <taxon>Xylariomycetidae</taxon>
        <taxon>Amphisphaeriales</taxon>
        <taxon>Pseudomassariaceae</taxon>
        <taxon>Pseudomassariella</taxon>
    </lineage>
</organism>
<feature type="region of interest" description="Disordered" evidence="1">
    <location>
        <begin position="51"/>
        <end position="94"/>
    </location>
</feature>
<sequence>MAAVTSASPMQTALPEDSDGRVGSVEAVELEPLMTSYKIVPVREPDGKIKKVRRPIQLSAAQTTENPKERTLPADSPAVDRGASTLTPSPAAVGETGHDIVTKLATMGQVIKSAVKGHISSPDDALAFNSTPSTTLGANNTIVVLRPRTEKQGGLQTVPYTQEASQIKTTQTEPAENTEVATYSTTAPAPGALKSISDRFTSLTGHLDHVGQVVPSMNSVATGVAAAGATLGLMEPLPTSAPSPTPVSTPVPLTLTPIGAPPPPPPTNATAGPGTSPLTVVSSYVPADQRAAAGTVSVAVGSTAQGSSIPVTAAGTAAVATPLNKQQSQNWVRDEYEHDSHGRDEEDDDGHEEISDNDHDEMWKMGDGDEEVEVGEDGIEEIQAGVEEVGDVEDGDEEIEDEDHDEDGGAYVRDDNLYSEDYLSDSMDNDVDDHYHHDWM</sequence>
<accession>A0A1Y2E775</accession>
<feature type="compositionally biased region" description="Pro residues" evidence="1">
    <location>
        <begin position="239"/>
        <end position="249"/>
    </location>
</feature>
<dbReference type="Proteomes" id="UP000193689">
    <property type="component" value="Unassembled WGS sequence"/>
</dbReference>
<gene>
    <name evidence="2" type="ORF">BCR38DRAFT_426583</name>
</gene>
<evidence type="ECO:0000313" key="3">
    <source>
        <dbReference type="Proteomes" id="UP000193689"/>
    </source>
</evidence>
<reference evidence="2 3" key="1">
    <citation type="submission" date="2016-07" db="EMBL/GenBank/DDBJ databases">
        <title>Pervasive Adenine N6-methylation of Active Genes in Fungi.</title>
        <authorList>
            <consortium name="DOE Joint Genome Institute"/>
            <person name="Mondo S.J."/>
            <person name="Dannebaum R.O."/>
            <person name="Kuo R.C."/>
            <person name="Labutti K."/>
            <person name="Haridas S."/>
            <person name="Kuo A."/>
            <person name="Salamov A."/>
            <person name="Ahrendt S.R."/>
            <person name="Lipzen A."/>
            <person name="Sullivan W."/>
            <person name="Andreopoulos W.B."/>
            <person name="Clum A."/>
            <person name="Lindquist E."/>
            <person name="Daum C."/>
            <person name="Ramamoorthy G.K."/>
            <person name="Gryganskyi A."/>
            <person name="Culley D."/>
            <person name="Magnuson J.K."/>
            <person name="James T.Y."/>
            <person name="O'Malley M.A."/>
            <person name="Stajich J.E."/>
            <person name="Spatafora J.W."/>
            <person name="Visel A."/>
            <person name="Grigoriev I.V."/>
        </authorList>
    </citation>
    <scope>NUCLEOTIDE SEQUENCE [LARGE SCALE GENOMIC DNA]</scope>
    <source>
        <strain evidence="2 3">CBS 129021</strain>
    </source>
</reference>
<evidence type="ECO:0000256" key="1">
    <source>
        <dbReference type="SAM" id="MobiDB-lite"/>
    </source>
</evidence>
<feature type="region of interest" description="Disordered" evidence="1">
    <location>
        <begin position="238"/>
        <end position="275"/>
    </location>
</feature>
<feature type="region of interest" description="Disordered" evidence="1">
    <location>
        <begin position="421"/>
        <end position="440"/>
    </location>
</feature>
<feature type="compositionally biased region" description="Basic and acidic residues" evidence="1">
    <location>
        <begin position="352"/>
        <end position="363"/>
    </location>
</feature>
<evidence type="ECO:0000313" key="2">
    <source>
        <dbReference type="EMBL" id="ORY67287.1"/>
    </source>
</evidence>
<keyword evidence="3" id="KW-1185">Reference proteome</keyword>
<dbReference type="GeneID" id="63775994"/>